<dbReference type="PANTHER" id="PTHR43540:SF1">
    <property type="entry name" value="ISOCHORISMATASE HYDROLASE"/>
    <property type="match status" value="1"/>
</dbReference>
<comment type="similarity">
    <text evidence="1">Belongs to the isochorismatase family.</text>
</comment>
<dbReference type="Gene3D" id="3.40.50.850">
    <property type="entry name" value="Isochorismatase-like"/>
    <property type="match status" value="1"/>
</dbReference>
<dbReference type="SUPFAM" id="SSF52499">
    <property type="entry name" value="Isochorismatase-like hydrolases"/>
    <property type="match status" value="1"/>
</dbReference>
<dbReference type="Pfam" id="PF00857">
    <property type="entry name" value="Isochorismatase"/>
    <property type="match status" value="1"/>
</dbReference>
<accession>A0A9P8XXQ1</accession>
<feature type="domain" description="Isochorismatase-like" evidence="3">
    <location>
        <begin position="9"/>
        <end position="219"/>
    </location>
</feature>
<name>A0A9P8XXQ1_9PEZI</name>
<dbReference type="InterPro" id="IPR050272">
    <property type="entry name" value="Isochorismatase-like_hydrls"/>
</dbReference>
<evidence type="ECO:0000256" key="2">
    <source>
        <dbReference type="ARBA" id="ARBA00022801"/>
    </source>
</evidence>
<proteinExistence type="inferred from homology"/>
<dbReference type="InterPro" id="IPR036380">
    <property type="entry name" value="Isochorismatase-like_sf"/>
</dbReference>
<sequence length="221" mass="23539">MKPARQAKTALVIIDVQNGFKHPTHWGSSRNNPACEDNISKLITAARDFNKSNSSSSSASAIEICHVHHHSLQTGSLLYPGAQVVSAPDAASHTTTTTTTTTTLDAVSPQEFAKPQDGEPVFVKNVNSAFIGTKLEAHLRQRKVRQIIICGLTTDHCVSTSTRMAGNLRITAGEDGEGDVVLVGDACATFAKGDFDADLVHRVSLASLDGEFAQVLETTEV</sequence>
<evidence type="ECO:0000256" key="1">
    <source>
        <dbReference type="ARBA" id="ARBA00006336"/>
    </source>
</evidence>
<dbReference type="GO" id="GO:0016787">
    <property type="term" value="F:hydrolase activity"/>
    <property type="evidence" value="ECO:0007669"/>
    <property type="project" value="UniProtKB-KW"/>
</dbReference>
<protein>
    <submittedName>
        <fullName evidence="4">Isochorismatase-like protein</fullName>
    </submittedName>
</protein>
<evidence type="ECO:0000259" key="3">
    <source>
        <dbReference type="Pfam" id="PF00857"/>
    </source>
</evidence>
<comment type="caution">
    <text evidence="4">The sequence shown here is derived from an EMBL/GenBank/DDBJ whole genome shotgun (WGS) entry which is preliminary data.</text>
</comment>
<dbReference type="InterPro" id="IPR000868">
    <property type="entry name" value="Isochorismatase-like_dom"/>
</dbReference>
<keyword evidence="5" id="KW-1185">Reference proteome</keyword>
<dbReference type="OrthoDB" id="245563at2759"/>
<organism evidence="4 5">
    <name type="scientific">Microdochium trichocladiopsis</name>
    <dbReference type="NCBI Taxonomy" id="1682393"/>
    <lineage>
        <taxon>Eukaryota</taxon>
        <taxon>Fungi</taxon>
        <taxon>Dikarya</taxon>
        <taxon>Ascomycota</taxon>
        <taxon>Pezizomycotina</taxon>
        <taxon>Sordariomycetes</taxon>
        <taxon>Xylariomycetidae</taxon>
        <taxon>Xylariales</taxon>
        <taxon>Microdochiaceae</taxon>
        <taxon>Microdochium</taxon>
    </lineage>
</organism>
<dbReference type="EMBL" id="JAGTJQ010000009">
    <property type="protein sequence ID" value="KAH7024751.1"/>
    <property type="molecule type" value="Genomic_DNA"/>
</dbReference>
<evidence type="ECO:0000313" key="4">
    <source>
        <dbReference type="EMBL" id="KAH7024751.1"/>
    </source>
</evidence>
<keyword evidence="2" id="KW-0378">Hydrolase</keyword>
<dbReference type="Proteomes" id="UP000756346">
    <property type="component" value="Unassembled WGS sequence"/>
</dbReference>
<dbReference type="RefSeq" id="XP_046008299.1">
    <property type="nucleotide sequence ID" value="XM_046148865.1"/>
</dbReference>
<evidence type="ECO:0000313" key="5">
    <source>
        <dbReference type="Proteomes" id="UP000756346"/>
    </source>
</evidence>
<reference evidence="4" key="1">
    <citation type="journal article" date="2021" name="Nat. Commun.">
        <title>Genetic determinants of endophytism in the Arabidopsis root mycobiome.</title>
        <authorList>
            <person name="Mesny F."/>
            <person name="Miyauchi S."/>
            <person name="Thiergart T."/>
            <person name="Pickel B."/>
            <person name="Atanasova L."/>
            <person name="Karlsson M."/>
            <person name="Huettel B."/>
            <person name="Barry K.W."/>
            <person name="Haridas S."/>
            <person name="Chen C."/>
            <person name="Bauer D."/>
            <person name="Andreopoulos W."/>
            <person name="Pangilinan J."/>
            <person name="LaButti K."/>
            <person name="Riley R."/>
            <person name="Lipzen A."/>
            <person name="Clum A."/>
            <person name="Drula E."/>
            <person name="Henrissat B."/>
            <person name="Kohler A."/>
            <person name="Grigoriev I.V."/>
            <person name="Martin F.M."/>
            <person name="Hacquard S."/>
        </authorList>
    </citation>
    <scope>NUCLEOTIDE SEQUENCE</scope>
    <source>
        <strain evidence="4">MPI-CAGE-CH-0230</strain>
    </source>
</reference>
<gene>
    <name evidence="4" type="ORF">B0I36DRAFT_208096</name>
</gene>
<feature type="non-terminal residue" evidence="4">
    <location>
        <position position="221"/>
    </location>
</feature>
<dbReference type="AlphaFoldDB" id="A0A9P8XXQ1"/>
<dbReference type="GeneID" id="70178411"/>
<dbReference type="PANTHER" id="PTHR43540">
    <property type="entry name" value="PEROXYUREIDOACRYLATE/UREIDOACRYLATE AMIDOHYDROLASE-RELATED"/>
    <property type="match status" value="1"/>
</dbReference>